<gene>
    <name evidence="1" type="ORF">BFAG_03753</name>
</gene>
<reference evidence="1 2" key="1">
    <citation type="submission" date="2008-12" db="EMBL/GenBank/DDBJ databases">
        <title>Annotation of Bacteroides fragilis strain 3_1_12.</title>
        <authorList>
            <consortium name="The Broad Institute Genome Sequencing Platform"/>
            <person name="Ward D."/>
            <person name="Young S.K."/>
            <person name="Kodira C.D."/>
            <person name="Zeng Q."/>
            <person name="Koehrsen M."/>
            <person name="Alvarado L."/>
            <person name="Berlin A."/>
            <person name="Borenstein D."/>
            <person name="Chen Z."/>
            <person name="Engels R."/>
            <person name="Freedman E."/>
            <person name="Gellesch M."/>
            <person name="Goldberg J."/>
            <person name="Griggs A."/>
            <person name="Gujja S."/>
            <person name="Heiman D."/>
            <person name="Hepburn T."/>
            <person name="Howarth C."/>
            <person name="Jen D."/>
            <person name="Larson L."/>
            <person name="Lewis B."/>
            <person name="Mehta T."/>
            <person name="Park D."/>
            <person name="Pearson M."/>
            <person name="Roberts A."/>
            <person name="Saif S."/>
            <person name="Shea T."/>
            <person name="Shenoy N."/>
            <person name="Sisk P."/>
            <person name="Stolte C."/>
            <person name="Sykes S."/>
            <person name="Walk T."/>
            <person name="White J."/>
            <person name="Yandava C."/>
            <person name="Allen-Vercoe E."/>
            <person name="Strauss J."/>
            <person name="Ambrose C."/>
            <person name="Lander E."/>
            <person name="Nusbaum C."/>
            <person name="Galagan J."/>
            <person name="Birren B."/>
        </authorList>
    </citation>
    <scope>NUCLEOTIDE SEQUENCE [LARGE SCALE GENOMIC DNA]</scope>
    <source>
        <strain evidence="1 2">3_1_12</strain>
    </source>
</reference>
<evidence type="ECO:0000313" key="1">
    <source>
        <dbReference type="EMBL" id="EFR55055.1"/>
    </source>
</evidence>
<keyword evidence="2" id="KW-1185">Reference proteome</keyword>
<sequence>MTADFKRVCRNSQICGHLIKLLPHHLYTHEWRTSDIHTAKNYPTP</sequence>
<dbReference type="Proteomes" id="UP000005101">
    <property type="component" value="Unassembled WGS sequence"/>
</dbReference>
<evidence type="ECO:0000313" key="2">
    <source>
        <dbReference type="Proteomes" id="UP000005101"/>
    </source>
</evidence>
<protein>
    <submittedName>
        <fullName evidence="1">Uncharacterized protein</fullName>
    </submittedName>
</protein>
<name>A0ABN0BQ69_BACFG</name>
<accession>A0ABN0BQ69</accession>
<organism evidence="1 2">
    <name type="scientific">Bacteroides fragilis 3_1_12</name>
    <dbReference type="NCBI Taxonomy" id="457424"/>
    <lineage>
        <taxon>Bacteria</taxon>
        <taxon>Pseudomonadati</taxon>
        <taxon>Bacteroidota</taxon>
        <taxon>Bacteroidia</taxon>
        <taxon>Bacteroidales</taxon>
        <taxon>Bacteroidaceae</taxon>
        <taxon>Bacteroides</taxon>
    </lineage>
</organism>
<dbReference type="EMBL" id="EQ973216">
    <property type="protein sequence ID" value="EFR55055.1"/>
    <property type="molecule type" value="Genomic_DNA"/>
</dbReference>
<proteinExistence type="predicted"/>